<evidence type="ECO:0000256" key="1">
    <source>
        <dbReference type="ARBA" id="ARBA00022741"/>
    </source>
</evidence>
<proteinExistence type="predicted"/>
<dbReference type="Pfam" id="PF17757">
    <property type="entry name" value="UvrB_inter"/>
    <property type="match status" value="1"/>
</dbReference>
<feature type="non-terminal residue" evidence="4">
    <location>
        <position position="53"/>
    </location>
</feature>
<keyword evidence="5" id="KW-1185">Reference proteome</keyword>
<gene>
    <name evidence="4" type="ORF">MHBO_004682</name>
</gene>
<dbReference type="InterPro" id="IPR041471">
    <property type="entry name" value="UvrB_inter"/>
</dbReference>
<keyword evidence="2" id="KW-0067">ATP-binding</keyword>
<evidence type="ECO:0000313" key="5">
    <source>
        <dbReference type="Proteomes" id="UP001439008"/>
    </source>
</evidence>
<dbReference type="InterPro" id="IPR027417">
    <property type="entry name" value="P-loop_NTPase"/>
</dbReference>
<organism evidence="4 5">
    <name type="scientific">Bonamia ostreae</name>
    <dbReference type="NCBI Taxonomy" id="126728"/>
    <lineage>
        <taxon>Eukaryota</taxon>
        <taxon>Sar</taxon>
        <taxon>Rhizaria</taxon>
        <taxon>Endomyxa</taxon>
        <taxon>Ascetosporea</taxon>
        <taxon>Haplosporida</taxon>
        <taxon>Bonamia</taxon>
    </lineage>
</organism>
<feature type="domain" description="UvrB interaction" evidence="3">
    <location>
        <begin position="2"/>
        <end position="48"/>
    </location>
</feature>
<evidence type="ECO:0000256" key="2">
    <source>
        <dbReference type="ARBA" id="ARBA00022840"/>
    </source>
</evidence>
<dbReference type="Gene3D" id="3.30.2060.10">
    <property type="entry name" value="Penicillin-binding protein 1b domain"/>
    <property type="match status" value="1"/>
</dbReference>
<accession>A0ABV2AU38</accession>
<dbReference type="SUPFAM" id="SSF52540">
    <property type="entry name" value="P-loop containing nucleoside triphosphate hydrolases"/>
    <property type="match status" value="1"/>
</dbReference>
<reference evidence="4 5" key="1">
    <citation type="journal article" date="2024" name="BMC Biol.">
        <title>Comparative genomics of Ascetosporea gives new insight into the evolutionary basis for animal parasitism in Rhizaria.</title>
        <authorList>
            <person name="Hiltunen Thoren M."/>
            <person name="Onut-Brannstrom I."/>
            <person name="Alfjorden A."/>
            <person name="Peckova H."/>
            <person name="Swords F."/>
            <person name="Hooper C."/>
            <person name="Holzer A.S."/>
            <person name="Bass D."/>
            <person name="Burki F."/>
        </authorList>
    </citation>
    <scope>NUCLEOTIDE SEQUENCE [LARGE SCALE GENOMIC DNA]</scope>
    <source>
        <strain evidence="4">20-A016</strain>
    </source>
</reference>
<evidence type="ECO:0000259" key="3">
    <source>
        <dbReference type="Pfam" id="PF17757"/>
    </source>
</evidence>
<comment type="caution">
    <text evidence="4">The sequence shown here is derived from an EMBL/GenBank/DDBJ whole genome shotgun (WGS) entry which is preliminary data.</text>
</comment>
<dbReference type="Proteomes" id="UP001439008">
    <property type="component" value="Unassembled WGS sequence"/>
</dbReference>
<feature type="non-terminal residue" evidence="4">
    <location>
        <position position="1"/>
    </location>
</feature>
<name>A0ABV2AU38_9EUKA</name>
<keyword evidence="1" id="KW-0547">Nucleotide-binding</keyword>
<protein>
    <recommendedName>
        <fullName evidence="3">UvrB interaction domain-containing protein</fullName>
    </recommendedName>
</protein>
<evidence type="ECO:0000313" key="4">
    <source>
        <dbReference type="EMBL" id="MES1923139.1"/>
    </source>
</evidence>
<sequence>EEAGTFSKKGEIVDVYPINGNPIRLYYFDDMMEEIYPIDLNDHKTIRTAAIET</sequence>
<dbReference type="EMBL" id="JBDODL010004869">
    <property type="protein sequence ID" value="MES1923139.1"/>
    <property type="molecule type" value="Genomic_DNA"/>
</dbReference>